<evidence type="ECO:0000313" key="3">
    <source>
        <dbReference type="EMBL" id="OAJ40823.1"/>
    </source>
</evidence>
<reference evidence="3 4" key="2">
    <citation type="submission" date="2016-05" db="EMBL/GenBank/DDBJ databases">
        <title>Lineage-specific infection strategies underlie the spectrum of fungal disease in amphibians.</title>
        <authorList>
            <person name="Cuomo C.A."/>
            <person name="Farrer R.A."/>
            <person name="James T."/>
            <person name="Longcore J."/>
            <person name="Birren B."/>
        </authorList>
    </citation>
    <scope>NUCLEOTIDE SEQUENCE [LARGE SCALE GENOMIC DNA]</scope>
    <source>
        <strain evidence="3 4">JEL423</strain>
    </source>
</reference>
<dbReference type="PROSITE" id="PS50076">
    <property type="entry name" value="DNAJ_2"/>
    <property type="match status" value="1"/>
</dbReference>
<evidence type="ECO:0000256" key="1">
    <source>
        <dbReference type="SAM" id="MobiDB-lite"/>
    </source>
</evidence>
<dbReference type="eggNOG" id="KOG1150">
    <property type="taxonomic scope" value="Eukaryota"/>
</dbReference>
<dbReference type="SUPFAM" id="SSF46565">
    <property type="entry name" value="Chaperone J-domain"/>
    <property type="match status" value="1"/>
</dbReference>
<dbReference type="InterPro" id="IPR036869">
    <property type="entry name" value="J_dom_sf"/>
</dbReference>
<dbReference type="Gene3D" id="1.10.287.110">
    <property type="entry name" value="DnaJ domain"/>
    <property type="match status" value="1"/>
</dbReference>
<dbReference type="PANTHER" id="PTHR46620:SF1">
    <property type="entry name" value="J DOMAIN-CONTAINING PROTEIN SPF31"/>
    <property type="match status" value="1"/>
</dbReference>
<dbReference type="Proteomes" id="UP000077115">
    <property type="component" value="Unassembled WGS sequence"/>
</dbReference>
<dbReference type="AlphaFoldDB" id="A0A177WL54"/>
<evidence type="ECO:0000313" key="4">
    <source>
        <dbReference type="Proteomes" id="UP000077115"/>
    </source>
</evidence>
<dbReference type="OrthoDB" id="342454at2759"/>
<feature type="region of interest" description="Disordered" evidence="1">
    <location>
        <begin position="236"/>
        <end position="297"/>
    </location>
</feature>
<feature type="compositionally biased region" description="Low complexity" evidence="1">
    <location>
        <begin position="274"/>
        <end position="288"/>
    </location>
</feature>
<accession>A0A177WL54</accession>
<dbReference type="Pfam" id="PF00226">
    <property type="entry name" value="DnaJ"/>
    <property type="match status" value="1"/>
</dbReference>
<dbReference type="EMBL" id="DS022305">
    <property type="protein sequence ID" value="OAJ40823.1"/>
    <property type="molecule type" value="Genomic_DNA"/>
</dbReference>
<protein>
    <recommendedName>
        <fullName evidence="2">J domain-containing protein</fullName>
    </recommendedName>
</protein>
<name>A0A177WL54_BATDL</name>
<sequence length="297" mass="34240">MDDLDLDTFLRLESNDFNQRKEVERILALHAASTTIEPVDGEAFLSSVNPIELLDLPLTIYVTCDIQDRSIKLQYRKRSLLVHPDKCTHPRAQEAFDLLKKAEAAIMDPVKRKAILGFMFEARAIVFMAKKIPLPKVHTPVQTKQAEDAAPLPPVMPVSEPVDVRGILEQFPQIGTEIQTQTRKLLYELLNRDKIRMENAEGRRLAEAERELSERRRKMEHNKNWEATRDSRVDSWRKFQTGKTKKKKKKDDDLPPGAIPYNIAQHNPVQLLDSKQQSESSKQTSMQSHRAAPYRKR</sequence>
<dbReference type="CDD" id="cd06257">
    <property type="entry name" value="DnaJ"/>
    <property type="match status" value="1"/>
</dbReference>
<dbReference type="VEuPathDB" id="FungiDB:BDEG_24520"/>
<reference evidence="3 4" key="1">
    <citation type="submission" date="2006-10" db="EMBL/GenBank/DDBJ databases">
        <title>The Genome Sequence of Batrachochytrium dendrobatidis JEL423.</title>
        <authorList>
            <consortium name="The Broad Institute Genome Sequencing Platform"/>
            <person name="Birren B."/>
            <person name="Lander E."/>
            <person name="Galagan J."/>
            <person name="Cuomo C."/>
            <person name="Devon K."/>
            <person name="Jaffe D."/>
            <person name="Butler J."/>
            <person name="Alvarez P."/>
            <person name="Gnerre S."/>
            <person name="Grabherr M."/>
            <person name="Kleber M."/>
            <person name="Mauceli E."/>
            <person name="Brockman W."/>
            <person name="Young S."/>
            <person name="LaButti K."/>
            <person name="Sykes S."/>
            <person name="DeCaprio D."/>
            <person name="Crawford M."/>
            <person name="Koehrsen M."/>
            <person name="Engels R."/>
            <person name="Montgomery P."/>
            <person name="Pearson M."/>
            <person name="Howarth C."/>
            <person name="Larson L."/>
            <person name="White J."/>
            <person name="O'Leary S."/>
            <person name="Kodira C."/>
            <person name="Zeng Q."/>
            <person name="Yandava C."/>
            <person name="Alvarado L."/>
            <person name="Longcore J."/>
            <person name="James T."/>
        </authorList>
    </citation>
    <scope>NUCLEOTIDE SEQUENCE [LARGE SCALE GENOMIC DNA]</scope>
    <source>
        <strain evidence="3 4">JEL423</strain>
    </source>
</reference>
<gene>
    <name evidence="3" type="ORF">BDEG_24520</name>
</gene>
<organism evidence="3 4">
    <name type="scientific">Batrachochytrium dendrobatidis (strain JEL423)</name>
    <dbReference type="NCBI Taxonomy" id="403673"/>
    <lineage>
        <taxon>Eukaryota</taxon>
        <taxon>Fungi</taxon>
        <taxon>Fungi incertae sedis</taxon>
        <taxon>Chytridiomycota</taxon>
        <taxon>Chytridiomycota incertae sedis</taxon>
        <taxon>Chytridiomycetes</taxon>
        <taxon>Rhizophydiales</taxon>
        <taxon>Rhizophydiales incertae sedis</taxon>
        <taxon>Batrachochytrium</taxon>
    </lineage>
</organism>
<dbReference type="InterPro" id="IPR001623">
    <property type="entry name" value="DnaJ_domain"/>
</dbReference>
<dbReference type="PANTHER" id="PTHR46620">
    <property type="entry name" value="J DOMAIN-CONTAINING PROTEIN SPF31"/>
    <property type="match status" value="1"/>
</dbReference>
<evidence type="ECO:0000259" key="2">
    <source>
        <dbReference type="PROSITE" id="PS50076"/>
    </source>
</evidence>
<proteinExistence type="predicted"/>
<feature type="domain" description="J" evidence="2">
    <location>
        <begin position="49"/>
        <end position="119"/>
    </location>
</feature>
<dbReference type="STRING" id="403673.A0A177WL54"/>
<dbReference type="SMART" id="SM00271">
    <property type="entry name" value="DnaJ"/>
    <property type="match status" value="1"/>
</dbReference>